<sequence>MSPSAEPGRHLTGSALEEYLGAKPSVIRVAGEPECRIVFDPPRRSMSLRTPRSADELPELSAYRRVEAAIVIDGGRAWSEVTVDYADRGPEAYLLLTDIADMIQVGRLPIADAVRSALDTFRDLVSTGGGLSAERQTGLFGELLFLRSCMAAGAAGSVVDAWKGFEGNEHDFVFPTGCFEIKTTRTERRRHRIGGLEQLTPLPQTPLWLVSVQVTSASTATGRTLGDLIDVVRAAAGGARGRLDAGLTQAGWRDAERSLYPDPLVTRSIPTAYRVDDGFPVIDRAVVARACVRPELIVDVDYTIDVTSLTPDTPPAPADRFVKGG</sequence>
<dbReference type="Proteomes" id="UP000656042">
    <property type="component" value="Unassembled WGS sequence"/>
</dbReference>
<keyword evidence="2" id="KW-1185">Reference proteome</keyword>
<dbReference type="InterPro" id="IPR025534">
    <property type="entry name" value="DUF4420"/>
</dbReference>
<dbReference type="EMBL" id="BMMX01000011">
    <property type="protein sequence ID" value="GGK94396.1"/>
    <property type="molecule type" value="Genomic_DNA"/>
</dbReference>
<dbReference type="Pfam" id="PF14390">
    <property type="entry name" value="DUF4420"/>
    <property type="match status" value="1"/>
</dbReference>
<dbReference type="RefSeq" id="WP_189079855.1">
    <property type="nucleotide sequence ID" value="NZ_BMMX01000011.1"/>
</dbReference>
<evidence type="ECO:0000313" key="1">
    <source>
        <dbReference type="EMBL" id="GGK94396.1"/>
    </source>
</evidence>
<accession>A0A8J3FNU8</accession>
<protein>
    <recommendedName>
        <fullName evidence="3">PD-(D/E)XK family member</fullName>
    </recommendedName>
</protein>
<gene>
    <name evidence="1" type="ORF">GCM10012284_30540</name>
</gene>
<proteinExistence type="predicted"/>
<comment type="caution">
    <text evidence="1">The sequence shown here is derived from an EMBL/GenBank/DDBJ whole genome shotgun (WGS) entry which is preliminary data.</text>
</comment>
<name>A0A8J3FNU8_9ACTN</name>
<reference evidence="1" key="2">
    <citation type="submission" date="2020-09" db="EMBL/GenBank/DDBJ databases">
        <authorList>
            <person name="Sun Q."/>
            <person name="Zhou Y."/>
        </authorList>
    </citation>
    <scope>NUCLEOTIDE SEQUENCE</scope>
    <source>
        <strain evidence="1">CGMCC 4.7299</strain>
    </source>
</reference>
<evidence type="ECO:0008006" key="3">
    <source>
        <dbReference type="Google" id="ProtNLM"/>
    </source>
</evidence>
<dbReference type="AlphaFoldDB" id="A0A8J3FNU8"/>
<organism evidence="1 2">
    <name type="scientific">Mangrovihabitans endophyticus</name>
    <dbReference type="NCBI Taxonomy" id="1751298"/>
    <lineage>
        <taxon>Bacteria</taxon>
        <taxon>Bacillati</taxon>
        <taxon>Actinomycetota</taxon>
        <taxon>Actinomycetes</taxon>
        <taxon>Micromonosporales</taxon>
        <taxon>Micromonosporaceae</taxon>
        <taxon>Mangrovihabitans</taxon>
    </lineage>
</organism>
<reference evidence="1" key="1">
    <citation type="journal article" date="2014" name="Int. J. Syst. Evol. Microbiol.">
        <title>Complete genome sequence of Corynebacterium casei LMG S-19264T (=DSM 44701T), isolated from a smear-ripened cheese.</title>
        <authorList>
            <consortium name="US DOE Joint Genome Institute (JGI-PGF)"/>
            <person name="Walter F."/>
            <person name="Albersmeier A."/>
            <person name="Kalinowski J."/>
            <person name="Ruckert C."/>
        </authorList>
    </citation>
    <scope>NUCLEOTIDE SEQUENCE</scope>
    <source>
        <strain evidence="1">CGMCC 4.7299</strain>
    </source>
</reference>
<evidence type="ECO:0000313" key="2">
    <source>
        <dbReference type="Proteomes" id="UP000656042"/>
    </source>
</evidence>